<dbReference type="AlphaFoldDB" id="B3QRQ2"/>
<dbReference type="SUPFAM" id="SSF52540">
    <property type="entry name" value="P-loop containing nucleoside triphosphate hydrolases"/>
    <property type="match status" value="1"/>
</dbReference>
<evidence type="ECO:0000259" key="1">
    <source>
        <dbReference type="Pfam" id="PF07693"/>
    </source>
</evidence>
<dbReference type="HOGENOM" id="CLU_041246_1_0_10"/>
<name>B3QRQ2_CHLT3</name>
<dbReference type="eggNOG" id="COG1373">
    <property type="taxonomic scope" value="Bacteria"/>
</dbReference>
<evidence type="ECO:0000313" key="2">
    <source>
        <dbReference type="EMBL" id="ACF13855.1"/>
    </source>
</evidence>
<dbReference type="KEGG" id="cts:Ctha_1392"/>
<dbReference type="InterPro" id="IPR027417">
    <property type="entry name" value="P-loop_NTPase"/>
</dbReference>
<feature type="domain" description="KAP NTPase" evidence="1">
    <location>
        <begin position="39"/>
        <end position="253"/>
    </location>
</feature>
<evidence type="ECO:0000313" key="3">
    <source>
        <dbReference type="Proteomes" id="UP000001208"/>
    </source>
</evidence>
<proteinExistence type="predicted"/>
<dbReference type="RefSeq" id="WP_012499939.1">
    <property type="nucleotide sequence ID" value="NC_011026.1"/>
</dbReference>
<reference evidence="2 3" key="1">
    <citation type="submission" date="2008-06" db="EMBL/GenBank/DDBJ databases">
        <title>Complete sequence of Chloroherpeton thalassium ATCC 35110.</title>
        <authorList>
            <consortium name="US DOE Joint Genome Institute"/>
            <person name="Lucas S."/>
            <person name="Copeland A."/>
            <person name="Lapidus A."/>
            <person name="Glavina del Rio T."/>
            <person name="Dalin E."/>
            <person name="Tice H."/>
            <person name="Bruce D."/>
            <person name="Goodwin L."/>
            <person name="Pitluck S."/>
            <person name="Schmutz J."/>
            <person name="Larimer F."/>
            <person name="Land M."/>
            <person name="Hauser L."/>
            <person name="Kyrpides N."/>
            <person name="Mikhailova N."/>
            <person name="Liu Z."/>
            <person name="Li T."/>
            <person name="Zhao F."/>
            <person name="Overmann J."/>
            <person name="Bryant D.A."/>
            <person name="Richardson P."/>
        </authorList>
    </citation>
    <scope>NUCLEOTIDE SEQUENCE [LARGE SCALE GENOMIC DNA]</scope>
    <source>
        <strain evidence="3">ATCC 35110 / GB-78</strain>
    </source>
</reference>
<dbReference type="OrthoDB" id="2022508at2"/>
<keyword evidence="3" id="KW-1185">Reference proteome</keyword>
<dbReference type="Proteomes" id="UP000001208">
    <property type="component" value="Chromosome"/>
</dbReference>
<dbReference type="STRING" id="517418.Ctha_1392"/>
<dbReference type="Pfam" id="PF07693">
    <property type="entry name" value="KAP_NTPase"/>
    <property type="match status" value="1"/>
</dbReference>
<sequence length="445" mass="51108">MSDLLSVYERFSPEPLSGDGLKKFYVNAFEGRGDQPVKKLARRLKNKPDGKLQILFSGYRGCGKSTELNKLQKDIGDEFVSLNFSVAKELDPVNIRYSEIFIITMEKLFELADTHHLSIEQDILTRIQKWYSHEELKELQSFTGELTAEIGVEGKFGVSLLAKIFGKLRAAGNASFNTKKLITQKIEPRLSDLIGHCNTLIREIKNRLPDIGKKGLLIIIEDLDKLSLSKAEELFFKHSHILNGLQTHVIFTFPISLRHHNKSTIIKSNFDEDFELPMVKVNDKNGNPYGDGREVLQKIIQKRINLNCFENRALIEKFIAMSGGCIRDLFRMIMDAADSALDNEREQITEADFRKSFLRLKRDYENTVAEKRIDHQIVISVEEYYRTLKDAAESRTKKIDNTDAALDLRQNLCILSYNDEGWSDVHPIVRRILEERELISPPCNE</sequence>
<organism evidence="2 3">
    <name type="scientific">Chloroherpeton thalassium (strain ATCC 35110 / GB-78)</name>
    <dbReference type="NCBI Taxonomy" id="517418"/>
    <lineage>
        <taxon>Bacteria</taxon>
        <taxon>Pseudomonadati</taxon>
        <taxon>Chlorobiota</taxon>
        <taxon>Chlorobiia</taxon>
        <taxon>Chlorobiales</taxon>
        <taxon>Chloroherpetonaceae</taxon>
        <taxon>Chloroherpeton</taxon>
    </lineage>
</organism>
<dbReference type="EMBL" id="CP001100">
    <property type="protein sequence ID" value="ACF13855.1"/>
    <property type="molecule type" value="Genomic_DNA"/>
</dbReference>
<protein>
    <recommendedName>
        <fullName evidence="1">KAP NTPase domain-containing protein</fullName>
    </recommendedName>
</protein>
<gene>
    <name evidence="2" type="ordered locus">Ctha_1392</name>
</gene>
<dbReference type="InterPro" id="IPR011646">
    <property type="entry name" value="KAP_P-loop"/>
</dbReference>
<accession>B3QRQ2</accession>